<feature type="compositionally biased region" description="Low complexity" evidence="1">
    <location>
        <begin position="45"/>
        <end position="54"/>
    </location>
</feature>
<evidence type="ECO:0000313" key="2">
    <source>
        <dbReference type="EMBL" id="PVI05884.1"/>
    </source>
</evidence>
<name>A0A2V1E8B2_9PLEO</name>
<dbReference type="AlphaFoldDB" id="A0A2V1E8B2"/>
<feature type="compositionally biased region" description="Polar residues" evidence="1">
    <location>
        <begin position="103"/>
        <end position="112"/>
    </location>
</feature>
<evidence type="ECO:0000256" key="1">
    <source>
        <dbReference type="SAM" id="MobiDB-lite"/>
    </source>
</evidence>
<protein>
    <submittedName>
        <fullName evidence="2">Uncharacterized protein</fullName>
    </submittedName>
</protein>
<sequence>MISRQNSTARRQYTSFDPITEEESTPASNPIPQPTPSPMSSIHHQQQQDQVQTQQPPPMNPALQKALDKAAASISASIDPARSPFTELHSLPLTRSAGKMPVRSNSTNSPHNTAAMKRGTLRRTPSSASVRTTVVANPSPNVPIITVAAPSPTPPVSPDSAKQEMKYEAQSANTLDANEEKAPESNVEEMKYKAQPANTLDATEEKVPKSNVEEKKKSSDDEQKSKNCMTPVVGAFKRCFG</sequence>
<organism evidence="2 3">
    <name type="scientific">Periconia macrospinosa</name>
    <dbReference type="NCBI Taxonomy" id="97972"/>
    <lineage>
        <taxon>Eukaryota</taxon>
        <taxon>Fungi</taxon>
        <taxon>Dikarya</taxon>
        <taxon>Ascomycota</taxon>
        <taxon>Pezizomycotina</taxon>
        <taxon>Dothideomycetes</taxon>
        <taxon>Pleosporomycetidae</taxon>
        <taxon>Pleosporales</taxon>
        <taxon>Massarineae</taxon>
        <taxon>Periconiaceae</taxon>
        <taxon>Periconia</taxon>
    </lineage>
</organism>
<dbReference type="Proteomes" id="UP000244855">
    <property type="component" value="Unassembled WGS sequence"/>
</dbReference>
<feature type="region of interest" description="Disordered" evidence="1">
    <location>
        <begin position="1"/>
        <end position="230"/>
    </location>
</feature>
<dbReference type="EMBL" id="KZ805311">
    <property type="protein sequence ID" value="PVI05884.1"/>
    <property type="molecule type" value="Genomic_DNA"/>
</dbReference>
<feature type="compositionally biased region" description="Low complexity" evidence="1">
    <location>
        <begin position="69"/>
        <end position="84"/>
    </location>
</feature>
<evidence type="ECO:0000313" key="3">
    <source>
        <dbReference type="Proteomes" id="UP000244855"/>
    </source>
</evidence>
<proteinExistence type="predicted"/>
<feature type="compositionally biased region" description="Polar residues" evidence="1">
    <location>
        <begin position="1"/>
        <end position="17"/>
    </location>
</feature>
<feature type="compositionally biased region" description="Basic and acidic residues" evidence="1">
    <location>
        <begin position="203"/>
        <end position="225"/>
    </location>
</feature>
<keyword evidence="3" id="KW-1185">Reference proteome</keyword>
<feature type="compositionally biased region" description="Polar residues" evidence="1">
    <location>
        <begin position="123"/>
        <end position="139"/>
    </location>
</feature>
<feature type="compositionally biased region" description="Basic and acidic residues" evidence="1">
    <location>
        <begin position="178"/>
        <end position="192"/>
    </location>
</feature>
<accession>A0A2V1E8B2</accession>
<reference evidence="2 3" key="1">
    <citation type="journal article" date="2018" name="Sci. Rep.">
        <title>Comparative genomics provides insights into the lifestyle and reveals functional heterogeneity of dark septate endophytic fungi.</title>
        <authorList>
            <person name="Knapp D.G."/>
            <person name="Nemeth J.B."/>
            <person name="Barry K."/>
            <person name="Hainaut M."/>
            <person name="Henrissat B."/>
            <person name="Johnson J."/>
            <person name="Kuo A."/>
            <person name="Lim J.H.P."/>
            <person name="Lipzen A."/>
            <person name="Nolan M."/>
            <person name="Ohm R.A."/>
            <person name="Tamas L."/>
            <person name="Grigoriev I.V."/>
            <person name="Spatafora J.W."/>
            <person name="Nagy L.G."/>
            <person name="Kovacs G.M."/>
        </authorList>
    </citation>
    <scope>NUCLEOTIDE SEQUENCE [LARGE SCALE GENOMIC DNA]</scope>
    <source>
        <strain evidence="2 3">DSE2036</strain>
    </source>
</reference>
<gene>
    <name evidence="2" type="ORF">DM02DRAFT_623579</name>
</gene>